<proteinExistence type="predicted"/>
<protein>
    <submittedName>
        <fullName evidence="2">Uncharacterized protein</fullName>
    </submittedName>
</protein>
<keyword evidence="1" id="KW-0175">Coiled coil</keyword>
<dbReference type="GeneID" id="28822472"/>
<name>A0A194XR77_MOLSC</name>
<gene>
    <name evidence="2" type="ORF">LY89DRAFT_664074</name>
</gene>
<reference evidence="2 3" key="1">
    <citation type="submission" date="2015-10" db="EMBL/GenBank/DDBJ databases">
        <title>Full genome of DAOMC 229536 Phialocephala scopiformis, a fungal endophyte of spruce producing the potent anti-insectan compound rugulosin.</title>
        <authorList>
            <consortium name="DOE Joint Genome Institute"/>
            <person name="Walker A.K."/>
            <person name="Frasz S.L."/>
            <person name="Seifert K.A."/>
            <person name="Miller J.D."/>
            <person name="Mondo S.J."/>
            <person name="Labutti K."/>
            <person name="Lipzen A."/>
            <person name="Dockter R."/>
            <person name="Kennedy M."/>
            <person name="Grigoriev I.V."/>
            <person name="Spatafora J.W."/>
        </authorList>
    </citation>
    <scope>NUCLEOTIDE SEQUENCE [LARGE SCALE GENOMIC DNA]</scope>
    <source>
        <strain evidence="2 3">CBS 120377</strain>
    </source>
</reference>
<feature type="coiled-coil region" evidence="1">
    <location>
        <begin position="99"/>
        <end position="133"/>
    </location>
</feature>
<dbReference type="InParanoid" id="A0A194XR77"/>
<evidence type="ECO:0000313" key="2">
    <source>
        <dbReference type="EMBL" id="KUJ22232.1"/>
    </source>
</evidence>
<sequence>MSDNKDKKTKFRFQERILQLQQQKAGRAGSEGMGLFQPADYMIRSDTNRITIVSSTFSTPALALPHVRRRLHHAYIHLQPGQRCISTSQKTKDPYGEEYENALAVKQKLEKEIAELKSEITDIEDEIIHLDLERGCIRESNEALEACRVLCTLDWPPWNGFVTAMEALSLLELLTERKEPATDRPLS</sequence>
<dbReference type="AlphaFoldDB" id="A0A194XR77"/>
<accession>A0A194XR77</accession>
<evidence type="ECO:0000256" key="1">
    <source>
        <dbReference type="SAM" id="Coils"/>
    </source>
</evidence>
<dbReference type="Proteomes" id="UP000070700">
    <property type="component" value="Unassembled WGS sequence"/>
</dbReference>
<evidence type="ECO:0000313" key="3">
    <source>
        <dbReference type="Proteomes" id="UP000070700"/>
    </source>
</evidence>
<keyword evidence="3" id="KW-1185">Reference proteome</keyword>
<dbReference type="EMBL" id="KQ947406">
    <property type="protein sequence ID" value="KUJ22232.1"/>
    <property type="molecule type" value="Genomic_DNA"/>
</dbReference>
<organism evidence="2 3">
    <name type="scientific">Mollisia scopiformis</name>
    <name type="common">Conifer needle endophyte fungus</name>
    <name type="synonym">Phialocephala scopiformis</name>
    <dbReference type="NCBI Taxonomy" id="149040"/>
    <lineage>
        <taxon>Eukaryota</taxon>
        <taxon>Fungi</taxon>
        <taxon>Dikarya</taxon>
        <taxon>Ascomycota</taxon>
        <taxon>Pezizomycotina</taxon>
        <taxon>Leotiomycetes</taxon>
        <taxon>Helotiales</taxon>
        <taxon>Mollisiaceae</taxon>
        <taxon>Mollisia</taxon>
    </lineage>
</organism>
<dbReference type="RefSeq" id="XP_018076587.1">
    <property type="nucleotide sequence ID" value="XM_018212746.1"/>
</dbReference>
<dbReference type="KEGG" id="psco:LY89DRAFT_664074"/>